<dbReference type="AlphaFoldDB" id="F8JYA7"/>
<evidence type="ECO:0000313" key="1">
    <source>
        <dbReference type="EMBL" id="AEW95901.1"/>
    </source>
</evidence>
<dbReference type="STRING" id="1003195.SCATT_35300"/>
<keyword evidence="2" id="KW-1185">Reference proteome</keyword>
<dbReference type="PATRIC" id="fig|1003195.11.peg.5007"/>
<dbReference type="KEGG" id="scy:SCATT_35300"/>
<name>F8JYA7_STREN</name>
<organism evidence="1 2">
    <name type="scientific">Streptantibioticus cattleyicolor (strain ATCC 35852 / DSM 46488 / JCM 4925 / NBRC 14057 / NRRL 8057)</name>
    <name type="common">Streptomyces cattleya</name>
    <dbReference type="NCBI Taxonomy" id="1003195"/>
    <lineage>
        <taxon>Bacteria</taxon>
        <taxon>Bacillati</taxon>
        <taxon>Actinomycetota</taxon>
        <taxon>Actinomycetes</taxon>
        <taxon>Kitasatosporales</taxon>
        <taxon>Streptomycetaceae</taxon>
        <taxon>Streptantibioticus</taxon>
    </lineage>
</organism>
<dbReference type="HOGENOM" id="CLU_130440_0_0_11"/>
<accession>G8WUL3</accession>
<sequence length="149" mass="15798">MIESVIAVAGTLLGSVTAYVLQQRAARSARSEDRATERRRDVVAAVAQLTAALADHRRAMWVREDLRLSGAADEEYRTARADSHATRAAITAPLATVAILAPDLAPVATEAAQATYALRHAPDRDALTTARTAAIAATDRLVAEAARQV</sequence>
<evidence type="ECO:0000313" key="2">
    <source>
        <dbReference type="Proteomes" id="UP000007842"/>
    </source>
</evidence>
<dbReference type="Proteomes" id="UP000007842">
    <property type="component" value="Chromosome"/>
</dbReference>
<accession>F8JYA7</accession>
<protein>
    <recommendedName>
        <fullName evidence="3">Protein kilB</fullName>
    </recommendedName>
</protein>
<dbReference type="RefSeq" id="WP_014144262.1">
    <property type="nucleotide sequence ID" value="NC_016111.1"/>
</dbReference>
<gene>
    <name evidence="1" type="ordered locus">SCATT_35300</name>
</gene>
<proteinExistence type="predicted"/>
<dbReference type="EMBL" id="CP003219">
    <property type="protein sequence ID" value="AEW95901.1"/>
    <property type="molecule type" value="Genomic_DNA"/>
</dbReference>
<dbReference type="KEGG" id="sct:SCAT_3541"/>
<dbReference type="eggNOG" id="ENOG502ZJAW">
    <property type="taxonomic scope" value="Bacteria"/>
</dbReference>
<dbReference type="OrthoDB" id="4320274at2"/>
<evidence type="ECO:0008006" key="3">
    <source>
        <dbReference type="Google" id="ProtNLM"/>
    </source>
</evidence>
<reference evidence="2" key="1">
    <citation type="submission" date="2011-12" db="EMBL/GenBank/DDBJ databases">
        <title>Complete genome sequence of Streptomyces cattleya strain DSM 46488.</title>
        <authorList>
            <person name="Ou H.-Y."/>
            <person name="Li P."/>
            <person name="Zhao C."/>
            <person name="O'Hagan D."/>
            <person name="Deng Z."/>
        </authorList>
    </citation>
    <scope>NUCLEOTIDE SEQUENCE [LARGE SCALE GENOMIC DNA]</scope>
    <source>
        <strain evidence="2">ATCC 35852 / DSM 46488 / JCM 4925 / NBRC 14057 / NRRL 8057</strain>
    </source>
</reference>